<accession>A0A1X7APC7</accession>
<dbReference type="RefSeq" id="WP_087111391.1">
    <property type="nucleotide sequence ID" value="NZ_CBCSCN010000007.1"/>
</dbReference>
<keyword evidence="2" id="KW-0812">Transmembrane</keyword>
<organism evidence="3 4">
    <name type="scientific">Parendozoicomonas haliclonae</name>
    <dbReference type="NCBI Taxonomy" id="1960125"/>
    <lineage>
        <taxon>Bacteria</taxon>
        <taxon>Pseudomonadati</taxon>
        <taxon>Pseudomonadota</taxon>
        <taxon>Gammaproteobacteria</taxon>
        <taxon>Oceanospirillales</taxon>
        <taxon>Endozoicomonadaceae</taxon>
        <taxon>Parendozoicomonas</taxon>
    </lineage>
</organism>
<evidence type="ECO:0000256" key="2">
    <source>
        <dbReference type="SAM" id="Phobius"/>
    </source>
</evidence>
<proteinExistence type="predicted"/>
<keyword evidence="2" id="KW-1133">Transmembrane helix</keyword>
<feature type="compositionally biased region" description="Basic and acidic residues" evidence="1">
    <location>
        <begin position="10"/>
        <end position="21"/>
    </location>
</feature>
<keyword evidence="2" id="KW-0472">Membrane</keyword>
<feature type="region of interest" description="Disordered" evidence="1">
    <location>
        <begin position="1"/>
        <end position="21"/>
    </location>
</feature>
<dbReference type="Proteomes" id="UP000196573">
    <property type="component" value="Unassembled WGS sequence"/>
</dbReference>
<reference evidence="3 4" key="1">
    <citation type="submission" date="2017-03" db="EMBL/GenBank/DDBJ databases">
        <authorList>
            <person name="Afonso C.L."/>
            <person name="Miller P.J."/>
            <person name="Scott M.A."/>
            <person name="Spackman E."/>
            <person name="Goraichik I."/>
            <person name="Dimitrov K.M."/>
            <person name="Suarez D.L."/>
            <person name="Swayne D.E."/>
        </authorList>
    </citation>
    <scope>NUCLEOTIDE SEQUENCE [LARGE SCALE GENOMIC DNA]</scope>
    <source>
        <strain evidence="3">SB41UT1</strain>
    </source>
</reference>
<protein>
    <submittedName>
        <fullName evidence="3">Uncharacterized protein</fullName>
    </submittedName>
</protein>
<evidence type="ECO:0000313" key="4">
    <source>
        <dbReference type="Proteomes" id="UP000196573"/>
    </source>
</evidence>
<gene>
    <name evidence="3" type="ORF">EHSB41UT_03052</name>
</gene>
<dbReference type="EMBL" id="FWPT01000007">
    <property type="protein sequence ID" value="SMA49102.1"/>
    <property type="molecule type" value="Genomic_DNA"/>
</dbReference>
<sequence length="98" mass="10835">MAAGTPNPDSHPHPDHGLKAKAHEAFDSAAHRASSAEHYVRDHVGEAAHRLHDKEREMERALRDSADRVRHYAGQHPLMTVGVAFGAGILLTLLLRRH</sequence>
<feature type="transmembrane region" description="Helical" evidence="2">
    <location>
        <begin position="78"/>
        <end position="95"/>
    </location>
</feature>
<evidence type="ECO:0000256" key="1">
    <source>
        <dbReference type="SAM" id="MobiDB-lite"/>
    </source>
</evidence>
<dbReference type="AlphaFoldDB" id="A0A1X7APC7"/>
<keyword evidence="4" id="KW-1185">Reference proteome</keyword>
<name>A0A1X7APC7_9GAMM</name>
<dbReference type="OrthoDB" id="6167875at2"/>
<evidence type="ECO:0000313" key="3">
    <source>
        <dbReference type="EMBL" id="SMA49102.1"/>
    </source>
</evidence>